<evidence type="ECO:0000256" key="1">
    <source>
        <dbReference type="ARBA" id="ARBA00009437"/>
    </source>
</evidence>
<dbReference type="GO" id="GO:0003700">
    <property type="term" value="F:DNA-binding transcription factor activity"/>
    <property type="evidence" value="ECO:0007669"/>
    <property type="project" value="InterPro"/>
</dbReference>
<feature type="domain" description="HTH lysR-type" evidence="5">
    <location>
        <begin position="1"/>
        <end position="58"/>
    </location>
</feature>
<accession>A0A4Q7YWC1</accession>
<dbReference type="Pfam" id="PF03466">
    <property type="entry name" value="LysR_substrate"/>
    <property type="match status" value="1"/>
</dbReference>
<protein>
    <submittedName>
        <fullName evidence="6">DNA-binding transcriptional LysR family regulator</fullName>
    </submittedName>
</protein>
<dbReference type="PANTHER" id="PTHR30419:SF31">
    <property type="entry name" value="BLR3139 PROTEIN"/>
    <property type="match status" value="1"/>
</dbReference>
<dbReference type="EMBL" id="SHKW01000001">
    <property type="protein sequence ID" value="RZU41375.1"/>
    <property type="molecule type" value="Genomic_DNA"/>
</dbReference>
<name>A0A4Q7YWC1_9BACT</name>
<dbReference type="InterPro" id="IPR050950">
    <property type="entry name" value="HTH-type_LysR_regulators"/>
</dbReference>
<dbReference type="InterPro" id="IPR005119">
    <property type="entry name" value="LysR_subst-bd"/>
</dbReference>
<evidence type="ECO:0000259" key="5">
    <source>
        <dbReference type="PROSITE" id="PS50931"/>
    </source>
</evidence>
<dbReference type="GO" id="GO:0003677">
    <property type="term" value="F:DNA binding"/>
    <property type="evidence" value="ECO:0007669"/>
    <property type="project" value="UniProtKB-KW"/>
</dbReference>
<sequence length="316" mass="35048">MIIRNFEYLLALNKERHFARAAAACRVSQPTLSAGIKQLEEDMDVLIVKRGQRFEGFTREGERVLAWAQQMLEDCTRLKQELHVLRDHAMQGPFRLGMLAATSALASVLSVAFAEKFPELQISMETGDPERLLQRVRQGEMDVALMYLDEPVSEGLDGYALYRERLFLVTTGDAGNGRRVSWEEVATLPLCLLRSAVPRTAETQLNKAPKVIHTDSAAVMAAHVGTGRWSTVLPQSLVTMLAKTPALRAIAIAKPGEQVNVGFVTVKSDPLPAAVHALMEMAHTPELVDAIRAMLETYKNYQPKDSRRVSAPKQQS</sequence>
<dbReference type="OrthoDB" id="9775392at2"/>
<keyword evidence="2" id="KW-0805">Transcription regulation</keyword>
<evidence type="ECO:0000256" key="3">
    <source>
        <dbReference type="ARBA" id="ARBA00023125"/>
    </source>
</evidence>
<dbReference type="PANTHER" id="PTHR30419">
    <property type="entry name" value="HTH-TYPE TRANSCRIPTIONAL REGULATOR YBHD"/>
    <property type="match status" value="1"/>
</dbReference>
<dbReference type="CDD" id="cd05466">
    <property type="entry name" value="PBP2_LTTR_substrate"/>
    <property type="match status" value="1"/>
</dbReference>
<dbReference type="Gene3D" id="1.10.10.10">
    <property type="entry name" value="Winged helix-like DNA-binding domain superfamily/Winged helix DNA-binding domain"/>
    <property type="match status" value="1"/>
</dbReference>
<dbReference type="Pfam" id="PF00126">
    <property type="entry name" value="HTH_1"/>
    <property type="match status" value="1"/>
</dbReference>
<organism evidence="6 7">
    <name type="scientific">Edaphobacter modestus</name>
    <dbReference type="NCBI Taxonomy" id="388466"/>
    <lineage>
        <taxon>Bacteria</taxon>
        <taxon>Pseudomonadati</taxon>
        <taxon>Acidobacteriota</taxon>
        <taxon>Terriglobia</taxon>
        <taxon>Terriglobales</taxon>
        <taxon>Acidobacteriaceae</taxon>
        <taxon>Edaphobacter</taxon>
    </lineage>
</organism>
<dbReference type="Proteomes" id="UP000292958">
    <property type="component" value="Unassembled WGS sequence"/>
</dbReference>
<comment type="caution">
    <text evidence="6">The sequence shown here is derived from an EMBL/GenBank/DDBJ whole genome shotgun (WGS) entry which is preliminary data.</text>
</comment>
<dbReference type="InterPro" id="IPR036388">
    <property type="entry name" value="WH-like_DNA-bd_sf"/>
</dbReference>
<dbReference type="SUPFAM" id="SSF46785">
    <property type="entry name" value="Winged helix' DNA-binding domain"/>
    <property type="match status" value="1"/>
</dbReference>
<dbReference type="InterPro" id="IPR036390">
    <property type="entry name" value="WH_DNA-bd_sf"/>
</dbReference>
<dbReference type="GO" id="GO:0005829">
    <property type="term" value="C:cytosol"/>
    <property type="evidence" value="ECO:0007669"/>
    <property type="project" value="TreeGrafter"/>
</dbReference>
<gene>
    <name evidence="6" type="ORF">BDD14_2897</name>
</gene>
<comment type="similarity">
    <text evidence="1">Belongs to the LysR transcriptional regulatory family.</text>
</comment>
<dbReference type="RefSeq" id="WP_130419308.1">
    <property type="nucleotide sequence ID" value="NZ_SHKW01000001.1"/>
</dbReference>
<evidence type="ECO:0000313" key="7">
    <source>
        <dbReference type="Proteomes" id="UP000292958"/>
    </source>
</evidence>
<dbReference type="Gene3D" id="3.40.190.290">
    <property type="match status" value="1"/>
</dbReference>
<dbReference type="FunFam" id="1.10.10.10:FF:000001">
    <property type="entry name" value="LysR family transcriptional regulator"/>
    <property type="match status" value="1"/>
</dbReference>
<evidence type="ECO:0000313" key="6">
    <source>
        <dbReference type="EMBL" id="RZU41375.1"/>
    </source>
</evidence>
<dbReference type="InterPro" id="IPR000847">
    <property type="entry name" value="LysR_HTH_N"/>
</dbReference>
<keyword evidence="3 6" id="KW-0238">DNA-binding</keyword>
<evidence type="ECO:0000256" key="4">
    <source>
        <dbReference type="ARBA" id="ARBA00023163"/>
    </source>
</evidence>
<keyword evidence="7" id="KW-1185">Reference proteome</keyword>
<reference evidence="6 7" key="1">
    <citation type="submission" date="2019-02" db="EMBL/GenBank/DDBJ databases">
        <title>Genomic Encyclopedia of Archaeal and Bacterial Type Strains, Phase II (KMG-II): from individual species to whole genera.</title>
        <authorList>
            <person name="Goeker M."/>
        </authorList>
    </citation>
    <scope>NUCLEOTIDE SEQUENCE [LARGE SCALE GENOMIC DNA]</scope>
    <source>
        <strain evidence="6 7">DSM 18101</strain>
    </source>
</reference>
<dbReference type="PROSITE" id="PS50931">
    <property type="entry name" value="HTH_LYSR"/>
    <property type="match status" value="1"/>
</dbReference>
<dbReference type="AlphaFoldDB" id="A0A4Q7YWC1"/>
<dbReference type="SUPFAM" id="SSF53850">
    <property type="entry name" value="Periplasmic binding protein-like II"/>
    <property type="match status" value="1"/>
</dbReference>
<keyword evidence="4" id="KW-0804">Transcription</keyword>
<proteinExistence type="inferred from homology"/>
<evidence type="ECO:0000256" key="2">
    <source>
        <dbReference type="ARBA" id="ARBA00023015"/>
    </source>
</evidence>